<dbReference type="GO" id="GO:0000781">
    <property type="term" value="C:chromosome, telomeric region"/>
    <property type="evidence" value="ECO:0007669"/>
    <property type="project" value="UniProtKB-SubCell"/>
</dbReference>
<keyword evidence="10" id="KW-0067">ATP-binding</keyword>
<organism evidence="17 18">
    <name type="scientific">Hyphopichia burtonii NRRL Y-1933</name>
    <dbReference type="NCBI Taxonomy" id="984485"/>
    <lineage>
        <taxon>Eukaryota</taxon>
        <taxon>Fungi</taxon>
        <taxon>Dikarya</taxon>
        <taxon>Ascomycota</taxon>
        <taxon>Saccharomycotina</taxon>
        <taxon>Pichiomycetes</taxon>
        <taxon>Debaryomycetaceae</taxon>
        <taxon>Hyphopichia</taxon>
    </lineage>
</organism>
<dbReference type="InterPro" id="IPR005161">
    <property type="entry name" value="Ku_N"/>
</dbReference>
<evidence type="ECO:0000256" key="1">
    <source>
        <dbReference type="ARBA" id="ARBA00004123"/>
    </source>
</evidence>
<evidence type="ECO:0000313" key="18">
    <source>
        <dbReference type="Proteomes" id="UP000095085"/>
    </source>
</evidence>
<dbReference type="PIRSF" id="PIRSF003033">
    <property type="entry name" value="Ku70"/>
    <property type="match status" value="1"/>
</dbReference>
<evidence type="ECO:0000256" key="7">
    <source>
        <dbReference type="ARBA" id="ARBA00022763"/>
    </source>
</evidence>
<evidence type="ECO:0000256" key="4">
    <source>
        <dbReference type="ARBA" id="ARBA00012551"/>
    </source>
</evidence>
<dbReference type="GeneID" id="30997917"/>
<keyword evidence="11" id="KW-0779">Telomere</keyword>
<evidence type="ECO:0000256" key="12">
    <source>
        <dbReference type="ARBA" id="ARBA00023125"/>
    </source>
</evidence>
<evidence type="ECO:0000256" key="9">
    <source>
        <dbReference type="ARBA" id="ARBA00022806"/>
    </source>
</evidence>
<dbReference type="InterPro" id="IPR006165">
    <property type="entry name" value="Ku70"/>
</dbReference>
<evidence type="ECO:0000256" key="15">
    <source>
        <dbReference type="ARBA" id="ARBA00023242"/>
    </source>
</evidence>
<dbReference type="Gene3D" id="2.40.290.10">
    <property type="match status" value="1"/>
</dbReference>
<keyword evidence="15" id="KW-0539">Nucleus</keyword>
<feature type="domain" description="Ku" evidence="16">
    <location>
        <begin position="286"/>
        <end position="458"/>
    </location>
</feature>
<sequence length="626" mass="73052">MEDEQPDKQYEIREGIVFLIELTPSVKSHLVDILKSIGDLISQLIISCPHNGVGIYFYNCAKTNRKLGKRSGLNKLFRLNDINVSAMKVLNAIIDDTIDDFENFTSQFPIDDNPRLDLVLQAILGEFQRGKQYNVKKLVWITDNDCPKVENKESTRSFLSDYDQFKYQIIPIFMDTSKEFNIDVYKDLFLQTGYINNLIRISLVKKEFSNQIRDSILRLKEIKRIQFACNLILSDGEMGGRFGCSIKGYTLYDHETITRSRNMYISESGPKIVKTSTKYSSGDLQDDQIDSAKIRRGYELNNNTIIHFDEDQLKFMKNYAFHHGGTEEIEDSLGEVESDDHPYTKTPYLKLVGFRKMGNFENYFNCKNSIFVSADIQNGRTTSSLDYGYTNSFTTFASLYQSCLKLNKYMIVFGCIKRNSSPYLYSLVPNHQPQGFLLIKKPWLNEIRCLPEYVMTEEYLKKQNDESLSEKFIKIINQYYLSSFKPSDWPNPTLNYWYKILKYELLQNSISPQDKLLQNNDDMLKKRNFLNNDIQNVKEFNFIKSQLNKIGNTYTVKQNNAMPPNKKPRLELTEDVVLTAWNKNEWNYFTVAQLKEFINKYPNQIKKGSTKQELIDNISDFLSKRT</sequence>
<dbReference type="SUPFAM" id="SSF53300">
    <property type="entry name" value="vWA-like"/>
    <property type="match status" value="1"/>
</dbReference>
<dbReference type="GO" id="GO:0006303">
    <property type="term" value="P:double-strand break repair via nonhomologous end joining"/>
    <property type="evidence" value="ECO:0007669"/>
    <property type="project" value="InterPro"/>
</dbReference>
<dbReference type="STRING" id="984485.A0A1E4RR32"/>
<dbReference type="RefSeq" id="XP_020078810.1">
    <property type="nucleotide sequence ID" value="XM_020223368.1"/>
</dbReference>
<keyword evidence="6" id="KW-0547">Nucleotide-binding</keyword>
<dbReference type="InterPro" id="IPR006164">
    <property type="entry name" value="DNA_bd_Ku70/Ku80"/>
</dbReference>
<name>A0A1E4RR32_9ASCO</name>
<dbReference type="AlphaFoldDB" id="A0A1E4RR32"/>
<accession>A0A1E4RR32</accession>
<dbReference type="SUPFAM" id="SSF100939">
    <property type="entry name" value="SPOC domain-like"/>
    <property type="match status" value="1"/>
</dbReference>
<dbReference type="Pfam" id="PF02735">
    <property type="entry name" value="Ku"/>
    <property type="match status" value="1"/>
</dbReference>
<dbReference type="Gene3D" id="3.40.50.410">
    <property type="entry name" value="von Willebrand factor, type A domain"/>
    <property type="match status" value="1"/>
</dbReference>
<dbReference type="Pfam" id="PF03731">
    <property type="entry name" value="Ku_N"/>
    <property type="match status" value="1"/>
</dbReference>
<gene>
    <name evidence="17" type="ORF">HYPBUDRAFT_3686</name>
</gene>
<evidence type="ECO:0000256" key="14">
    <source>
        <dbReference type="ARBA" id="ARBA00023204"/>
    </source>
</evidence>
<evidence type="ECO:0000256" key="13">
    <source>
        <dbReference type="ARBA" id="ARBA00023172"/>
    </source>
</evidence>
<dbReference type="GO" id="GO:0006310">
    <property type="term" value="P:DNA recombination"/>
    <property type="evidence" value="ECO:0007669"/>
    <property type="project" value="UniProtKB-KW"/>
</dbReference>
<keyword evidence="12" id="KW-0238">DNA-binding</keyword>
<comment type="subcellular location">
    <subcellularLocation>
        <location evidence="2">Chromosome</location>
        <location evidence="2">Telomere</location>
    </subcellularLocation>
    <subcellularLocation>
        <location evidence="1">Nucleus</location>
    </subcellularLocation>
</comment>
<dbReference type="GO" id="GO:0042162">
    <property type="term" value="F:telomeric DNA binding"/>
    <property type="evidence" value="ECO:0007669"/>
    <property type="project" value="InterPro"/>
</dbReference>
<dbReference type="GO" id="GO:0005524">
    <property type="term" value="F:ATP binding"/>
    <property type="evidence" value="ECO:0007669"/>
    <property type="project" value="UniProtKB-KW"/>
</dbReference>
<dbReference type="InterPro" id="IPR036465">
    <property type="entry name" value="vWFA_dom_sf"/>
</dbReference>
<protein>
    <recommendedName>
        <fullName evidence="4">DNA helicase</fullName>
        <ecNumber evidence="4">3.6.4.12</ecNumber>
    </recommendedName>
</protein>
<evidence type="ECO:0000259" key="16">
    <source>
        <dbReference type="SMART" id="SM00559"/>
    </source>
</evidence>
<dbReference type="SMART" id="SM00559">
    <property type="entry name" value="Ku78"/>
    <property type="match status" value="1"/>
</dbReference>
<proteinExistence type="inferred from homology"/>
<dbReference type="OrthoDB" id="3249161at2759"/>
<dbReference type="EMBL" id="KV454538">
    <property type="protein sequence ID" value="ODV69743.1"/>
    <property type="molecule type" value="Genomic_DNA"/>
</dbReference>
<dbReference type="GO" id="GO:0003678">
    <property type="term" value="F:DNA helicase activity"/>
    <property type="evidence" value="ECO:0007669"/>
    <property type="project" value="UniProtKB-EC"/>
</dbReference>
<dbReference type="EC" id="3.6.4.12" evidence="4"/>
<evidence type="ECO:0000256" key="8">
    <source>
        <dbReference type="ARBA" id="ARBA00022801"/>
    </source>
</evidence>
<evidence type="ECO:0000256" key="2">
    <source>
        <dbReference type="ARBA" id="ARBA00004574"/>
    </source>
</evidence>
<dbReference type="GO" id="GO:0043564">
    <property type="term" value="C:Ku70:Ku80 complex"/>
    <property type="evidence" value="ECO:0007669"/>
    <property type="project" value="InterPro"/>
</dbReference>
<dbReference type="Gene3D" id="1.10.1600.10">
    <property type="match status" value="1"/>
</dbReference>
<dbReference type="GO" id="GO:0016787">
    <property type="term" value="F:hydrolase activity"/>
    <property type="evidence" value="ECO:0007669"/>
    <property type="project" value="UniProtKB-KW"/>
</dbReference>
<comment type="similarity">
    <text evidence="3">Belongs to the ku70 family.</text>
</comment>
<keyword evidence="5" id="KW-0158">Chromosome</keyword>
<dbReference type="GO" id="GO:0003684">
    <property type="term" value="F:damaged DNA binding"/>
    <property type="evidence" value="ECO:0007669"/>
    <property type="project" value="InterPro"/>
</dbReference>
<keyword evidence="13" id="KW-0233">DNA recombination</keyword>
<keyword evidence="18" id="KW-1185">Reference proteome</keyword>
<keyword evidence="9" id="KW-0347">Helicase</keyword>
<evidence type="ECO:0000313" key="17">
    <source>
        <dbReference type="EMBL" id="ODV69743.1"/>
    </source>
</evidence>
<keyword evidence="8" id="KW-0378">Hydrolase</keyword>
<dbReference type="PANTHER" id="PTHR12604">
    <property type="entry name" value="KU AUTOANTIGEN DNA HELICASE"/>
    <property type="match status" value="1"/>
</dbReference>
<keyword evidence="14" id="KW-0234">DNA repair</keyword>
<dbReference type="GO" id="GO:0000723">
    <property type="term" value="P:telomere maintenance"/>
    <property type="evidence" value="ECO:0007669"/>
    <property type="project" value="InterPro"/>
</dbReference>
<evidence type="ECO:0000256" key="11">
    <source>
        <dbReference type="ARBA" id="ARBA00022895"/>
    </source>
</evidence>
<evidence type="ECO:0000256" key="5">
    <source>
        <dbReference type="ARBA" id="ARBA00022454"/>
    </source>
</evidence>
<dbReference type="InterPro" id="IPR016194">
    <property type="entry name" value="SPOC-like_C_dom_sf"/>
</dbReference>
<keyword evidence="7" id="KW-0227">DNA damage</keyword>
<dbReference type="GO" id="GO:0003690">
    <property type="term" value="F:double-stranded DNA binding"/>
    <property type="evidence" value="ECO:0007669"/>
    <property type="project" value="TreeGrafter"/>
</dbReference>
<evidence type="ECO:0000256" key="10">
    <source>
        <dbReference type="ARBA" id="ARBA00022840"/>
    </source>
</evidence>
<reference evidence="18" key="1">
    <citation type="submission" date="2016-05" db="EMBL/GenBank/DDBJ databases">
        <title>Comparative genomics of biotechnologically important yeasts.</title>
        <authorList>
            <consortium name="DOE Joint Genome Institute"/>
            <person name="Riley R."/>
            <person name="Haridas S."/>
            <person name="Wolfe K.H."/>
            <person name="Lopes M.R."/>
            <person name="Hittinger C.T."/>
            <person name="Goker M."/>
            <person name="Salamov A."/>
            <person name="Wisecaver J."/>
            <person name="Long T.M."/>
            <person name="Aerts A.L."/>
            <person name="Barry K."/>
            <person name="Choi C."/>
            <person name="Clum A."/>
            <person name="Coughlan A.Y."/>
            <person name="Deshpande S."/>
            <person name="Douglass A.P."/>
            <person name="Hanson S.J."/>
            <person name="Klenk H.-P."/>
            <person name="Labutti K."/>
            <person name="Lapidus A."/>
            <person name="Lindquist E."/>
            <person name="Lipzen A."/>
            <person name="Meier-Kolthoff J.P."/>
            <person name="Ohm R.A."/>
            <person name="Otillar R.P."/>
            <person name="Pangilinan J."/>
            <person name="Peng Y."/>
            <person name="Rokas A."/>
            <person name="Rosa C.A."/>
            <person name="Scheuner C."/>
            <person name="Sibirny A.A."/>
            <person name="Slot J.C."/>
            <person name="Stielow J.B."/>
            <person name="Sun H."/>
            <person name="Kurtzman C.P."/>
            <person name="Blackwell M."/>
            <person name="Grigoriev I.V."/>
            <person name="Jeffries T.W."/>
        </authorList>
    </citation>
    <scope>NUCLEOTIDE SEQUENCE [LARGE SCALE GENOMIC DNA]</scope>
    <source>
        <strain evidence="18">NRRL Y-1933</strain>
    </source>
</reference>
<evidence type="ECO:0000256" key="3">
    <source>
        <dbReference type="ARBA" id="ARBA00005240"/>
    </source>
</evidence>
<evidence type="ECO:0000256" key="6">
    <source>
        <dbReference type="ARBA" id="ARBA00022741"/>
    </source>
</evidence>
<dbReference type="PANTHER" id="PTHR12604:SF2">
    <property type="entry name" value="X-RAY REPAIR CROSS-COMPLEMENTING PROTEIN 6"/>
    <property type="match status" value="1"/>
</dbReference>
<dbReference type="Proteomes" id="UP000095085">
    <property type="component" value="Unassembled WGS sequence"/>
</dbReference>